<feature type="chain" id="PRO_5012081801" evidence="1">
    <location>
        <begin position="20"/>
        <end position="225"/>
    </location>
</feature>
<dbReference type="OrthoDB" id="448946at2759"/>
<comment type="caution">
    <text evidence="2">The sequence shown here is derived from an EMBL/GenBank/DDBJ whole genome shotgun (WGS) entry which is preliminary data.</text>
</comment>
<dbReference type="AlphaFoldDB" id="A0A226DSM7"/>
<organism evidence="2 3">
    <name type="scientific">Folsomia candida</name>
    <name type="common">Springtail</name>
    <dbReference type="NCBI Taxonomy" id="158441"/>
    <lineage>
        <taxon>Eukaryota</taxon>
        <taxon>Metazoa</taxon>
        <taxon>Ecdysozoa</taxon>
        <taxon>Arthropoda</taxon>
        <taxon>Hexapoda</taxon>
        <taxon>Collembola</taxon>
        <taxon>Entomobryomorpha</taxon>
        <taxon>Isotomoidea</taxon>
        <taxon>Isotomidae</taxon>
        <taxon>Proisotominae</taxon>
        <taxon>Folsomia</taxon>
    </lineage>
</organism>
<keyword evidence="3" id="KW-1185">Reference proteome</keyword>
<dbReference type="Gene3D" id="1.10.1200.10">
    <property type="entry name" value="ACP-like"/>
    <property type="match status" value="1"/>
</dbReference>
<dbReference type="EMBL" id="LNIX01000013">
    <property type="protein sequence ID" value="OXA47701.1"/>
    <property type="molecule type" value="Genomic_DNA"/>
</dbReference>
<sequence length="225" mass="25048">MEVSVVLILLVFGSHAVTGAPKEMETTHVHSASGRLQLPEMESISGNISATVRPNKFASTLIHIIFELFSTLGNSSRALIPARLERPKDFLRHSGQVQHNIDDPRPFVSNQESLSLPHTREKMSPYPESNATPSLRLEPEYIPGWEADIDDLVKRMIAAQFQVAVGEVSKSTALADDLGANGIELRYIAQTIWDKFACKVTNEEAENFKLVLDVINFVNLNCFKF</sequence>
<dbReference type="InterPro" id="IPR036736">
    <property type="entry name" value="ACP-like_sf"/>
</dbReference>
<keyword evidence="1" id="KW-0732">Signal</keyword>
<protein>
    <submittedName>
        <fullName evidence="2">Acyl carrier protein</fullName>
    </submittedName>
</protein>
<name>A0A226DSM7_FOLCA</name>
<feature type="signal peptide" evidence="1">
    <location>
        <begin position="1"/>
        <end position="19"/>
    </location>
</feature>
<evidence type="ECO:0000313" key="3">
    <source>
        <dbReference type="Proteomes" id="UP000198287"/>
    </source>
</evidence>
<proteinExistence type="predicted"/>
<evidence type="ECO:0000313" key="2">
    <source>
        <dbReference type="EMBL" id="OXA47701.1"/>
    </source>
</evidence>
<gene>
    <name evidence="2" type="ORF">Fcan01_17592</name>
</gene>
<evidence type="ECO:0000256" key="1">
    <source>
        <dbReference type="SAM" id="SignalP"/>
    </source>
</evidence>
<reference evidence="2 3" key="1">
    <citation type="submission" date="2015-12" db="EMBL/GenBank/DDBJ databases">
        <title>The genome of Folsomia candida.</title>
        <authorList>
            <person name="Faddeeva A."/>
            <person name="Derks M.F."/>
            <person name="Anvar Y."/>
            <person name="Smit S."/>
            <person name="Van Straalen N."/>
            <person name="Roelofs D."/>
        </authorList>
    </citation>
    <scope>NUCLEOTIDE SEQUENCE [LARGE SCALE GENOMIC DNA]</scope>
    <source>
        <strain evidence="2 3">VU population</strain>
        <tissue evidence="2">Whole body</tissue>
    </source>
</reference>
<accession>A0A226DSM7</accession>
<dbReference type="Proteomes" id="UP000198287">
    <property type="component" value="Unassembled WGS sequence"/>
</dbReference>